<feature type="transmembrane region" description="Helical" evidence="6">
    <location>
        <begin position="149"/>
        <end position="168"/>
    </location>
</feature>
<dbReference type="PANTHER" id="PTHR30249:SF17">
    <property type="entry name" value="HOLIN-LIKE PROTEIN CIDB"/>
    <property type="match status" value="1"/>
</dbReference>
<feature type="transmembrane region" description="Helical" evidence="6">
    <location>
        <begin position="122"/>
        <end position="142"/>
    </location>
</feature>
<keyword evidence="8" id="KW-1185">Reference proteome</keyword>
<keyword evidence="4 6" id="KW-1133">Transmembrane helix</keyword>
<comment type="subcellular location">
    <subcellularLocation>
        <location evidence="1">Cell membrane</location>
        <topology evidence="1">Multi-pass membrane protein</topology>
    </subcellularLocation>
</comment>
<dbReference type="AlphaFoldDB" id="A0A554A335"/>
<evidence type="ECO:0000256" key="2">
    <source>
        <dbReference type="ARBA" id="ARBA00022475"/>
    </source>
</evidence>
<dbReference type="EMBL" id="VLXZ01000001">
    <property type="protein sequence ID" value="TSB48107.1"/>
    <property type="molecule type" value="Genomic_DNA"/>
</dbReference>
<evidence type="ECO:0000256" key="1">
    <source>
        <dbReference type="ARBA" id="ARBA00004651"/>
    </source>
</evidence>
<evidence type="ECO:0000256" key="3">
    <source>
        <dbReference type="ARBA" id="ARBA00022692"/>
    </source>
</evidence>
<feature type="transmembrane region" description="Helical" evidence="6">
    <location>
        <begin position="6"/>
        <end position="26"/>
    </location>
</feature>
<evidence type="ECO:0000256" key="5">
    <source>
        <dbReference type="ARBA" id="ARBA00023136"/>
    </source>
</evidence>
<gene>
    <name evidence="7" type="ORF">FN960_00700</name>
</gene>
<keyword evidence="3 6" id="KW-0812">Transmembrane</keyword>
<protein>
    <submittedName>
        <fullName evidence="7">LrgB family protein</fullName>
    </submittedName>
</protein>
<comment type="caution">
    <text evidence="7">The sequence shown here is derived from an EMBL/GenBank/DDBJ whole genome shotgun (WGS) entry which is preliminary data.</text>
</comment>
<organism evidence="7 8">
    <name type="scientific">Alkalicoccobacillus porphyridii</name>
    <dbReference type="NCBI Taxonomy" id="2597270"/>
    <lineage>
        <taxon>Bacteria</taxon>
        <taxon>Bacillati</taxon>
        <taxon>Bacillota</taxon>
        <taxon>Bacilli</taxon>
        <taxon>Bacillales</taxon>
        <taxon>Bacillaceae</taxon>
        <taxon>Alkalicoccobacillus</taxon>
    </lineage>
</organism>
<dbReference type="Proteomes" id="UP000318521">
    <property type="component" value="Unassembled WGS sequence"/>
</dbReference>
<reference evidence="7 8" key="1">
    <citation type="submission" date="2019-07" db="EMBL/GenBank/DDBJ databases">
        <authorList>
            <person name="Park Y.J."/>
            <person name="Jeong S.E."/>
            <person name="Jung H.S."/>
        </authorList>
    </citation>
    <scope>NUCLEOTIDE SEQUENCE [LARGE SCALE GENOMIC DNA]</scope>
    <source>
        <strain evidence="8">P16(2019)</strain>
    </source>
</reference>
<feature type="transmembrane region" description="Helical" evidence="6">
    <location>
        <begin position="33"/>
        <end position="52"/>
    </location>
</feature>
<sequence length="233" mass="24902">MIIQLTLLVGMTALTVFAYMIARWLYIRLPSPFLLPLVTSTLIVIIFIFLTGIDFELYHRGAGWLEQLIGLAVVALAFPLYKQMHILKAYTKPLLLGTAIGSLVGVVSALILASLIGLNEEIIISLLPKSVTMAVAVDLAIAAGGESSLTAILVTVAGLTGTILYPYYNLCRIHHPIGQAVGVGSASHAIGTAKALENGELEGAVSTVAMTLCAIMVSILMPLSLWVWFDLLR</sequence>
<dbReference type="RefSeq" id="WP_143846452.1">
    <property type="nucleotide sequence ID" value="NZ_VLXZ01000001.1"/>
</dbReference>
<proteinExistence type="predicted"/>
<feature type="transmembrane region" description="Helical" evidence="6">
    <location>
        <begin position="93"/>
        <end position="116"/>
    </location>
</feature>
<dbReference type="Pfam" id="PF04172">
    <property type="entry name" value="LrgB"/>
    <property type="match status" value="1"/>
</dbReference>
<keyword evidence="5 6" id="KW-0472">Membrane</keyword>
<feature type="transmembrane region" description="Helical" evidence="6">
    <location>
        <begin position="208"/>
        <end position="229"/>
    </location>
</feature>
<dbReference type="PANTHER" id="PTHR30249">
    <property type="entry name" value="PUTATIVE SEROTONIN TRANSPORTER"/>
    <property type="match status" value="1"/>
</dbReference>
<feature type="transmembrane region" description="Helical" evidence="6">
    <location>
        <begin position="64"/>
        <end position="81"/>
    </location>
</feature>
<evidence type="ECO:0000313" key="8">
    <source>
        <dbReference type="Proteomes" id="UP000318521"/>
    </source>
</evidence>
<name>A0A554A335_9BACI</name>
<dbReference type="GO" id="GO:0005886">
    <property type="term" value="C:plasma membrane"/>
    <property type="evidence" value="ECO:0007669"/>
    <property type="project" value="UniProtKB-SubCell"/>
</dbReference>
<dbReference type="OrthoDB" id="9811701at2"/>
<evidence type="ECO:0000256" key="4">
    <source>
        <dbReference type="ARBA" id="ARBA00022989"/>
    </source>
</evidence>
<evidence type="ECO:0000313" key="7">
    <source>
        <dbReference type="EMBL" id="TSB48107.1"/>
    </source>
</evidence>
<keyword evidence="2" id="KW-1003">Cell membrane</keyword>
<accession>A0A554A335</accession>
<evidence type="ECO:0000256" key="6">
    <source>
        <dbReference type="SAM" id="Phobius"/>
    </source>
</evidence>
<dbReference type="InterPro" id="IPR007300">
    <property type="entry name" value="CidB/LrgB"/>
</dbReference>